<dbReference type="InterPro" id="IPR013096">
    <property type="entry name" value="Cupin_2"/>
</dbReference>
<dbReference type="CDD" id="cd02209">
    <property type="entry name" value="cupin_XRE_C"/>
    <property type="match status" value="1"/>
</dbReference>
<comment type="caution">
    <text evidence="2">The sequence shown here is derived from an EMBL/GenBank/DDBJ whole genome shotgun (WGS) entry which is preliminary data.</text>
</comment>
<dbReference type="Gene3D" id="2.60.120.10">
    <property type="entry name" value="Jelly Rolls"/>
    <property type="match status" value="1"/>
</dbReference>
<evidence type="ECO:0000313" key="2">
    <source>
        <dbReference type="EMBL" id="OAA86321.1"/>
    </source>
</evidence>
<dbReference type="Proteomes" id="UP000077407">
    <property type="component" value="Unassembled WGS sequence"/>
</dbReference>
<accession>A0A168NEF7</accession>
<dbReference type="InterPro" id="IPR011051">
    <property type="entry name" value="RmlC_Cupin_sf"/>
</dbReference>
<protein>
    <submittedName>
        <fullName evidence="2">Cupin domain protein</fullName>
    </submittedName>
</protein>
<dbReference type="InterPro" id="IPR014710">
    <property type="entry name" value="RmlC-like_jellyroll"/>
</dbReference>
<organism evidence="2 3">
    <name type="scientific">Clostridium ljungdahlii</name>
    <dbReference type="NCBI Taxonomy" id="1538"/>
    <lineage>
        <taxon>Bacteria</taxon>
        <taxon>Bacillati</taxon>
        <taxon>Bacillota</taxon>
        <taxon>Clostridia</taxon>
        <taxon>Eubacteriales</taxon>
        <taxon>Clostridiaceae</taxon>
        <taxon>Clostridium</taxon>
    </lineage>
</organism>
<evidence type="ECO:0000313" key="3">
    <source>
        <dbReference type="Proteomes" id="UP000077407"/>
    </source>
</evidence>
<dbReference type="PATRIC" id="fig|1538.10.peg.2813"/>
<evidence type="ECO:0000259" key="1">
    <source>
        <dbReference type="Pfam" id="PF07883"/>
    </source>
</evidence>
<feature type="domain" description="Cupin type-2" evidence="1">
    <location>
        <begin position="41"/>
        <end position="99"/>
    </location>
</feature>
<dbReference type="RefSeq" id="WP_242866478.1">
    <property type="nucleotide sequence ID" value="NZ_LITT01000025.1"/>
</dbReference>
<reference evidence="2 3" key="1">
    <citation type="journal article" date="2015" name="Biotechnol. Bioeng.">
        <title>Genome sequence and phenotypic characterization of Caulobacter segnis.</title>
        <authorList>
            <person name="Patel S."/>
            <person name="Fletcher B."/>
            <person name="Scott D.C."/>
            <person name="Ely B."/>
        </authorList>
    </citation>
    <scope>NUCLEOTIDE SEQUENCE [LARGE SCALE GENOMIC DNA]</scope>
    <source>
        <strain evidence="2 3">ERI-2</strain>
    </source>
</reference>
<gene>
    <name evidence="2" type="ORF">WY13_02437</name>
</gene>
<dbReference type="SUPFAM" id="SSF51182">
    <property type="entry name" value="RmlC-like cupins"/>
    <property type="match status" value="1"/>
</dbReference>
<sequence>MSSLFAFDEASAKVSSVKSAPTVKFLISELFRVELDTASSYTSNSHGEDEYEYILVFDGELTLETDNKTYVLSPGDSISFDASKTHTYINNSNEMIRMTILNYYPINLKHYLP</sequence>
<dbReference type="EMBL" id="LITT01000025">
    <property type="protein sequence ID" value="OAA86321.1"/>
    <property type="molecule type" value="Genomic_DNA"/>
</dbReference>
<dbReference type="Pfam" id="PF07883">
    <property type="entry name" value="Cupin_2"/>
    <property type="match status" value="1"/>
</dbReference>
<dbReference type="AlphaFoldDB" id="A0A168NEF7"/>
<name>A0A168NEF7_9CLOT</name>
<proteinExistence type="predicted"/>